<feature type="domain" description="PKD/Chitinase" evidence="1">
    <location>
        <begin position="1498"/>
        <end position="1567"/>
    </location>
</feature>
<dbReference type="RefSeq" id="WP_408084558.1">
    <property type="nucleotide sequence ID" value="NZ_JBELPZ010000006.1"/>
</dbReference>
<dbReference type="Gene3D" id="2.60.40.740">
    <property type="match status" value="17"/>
</dbReference>
<dbReference type="InterPro" id="IPR044023">
    <property type="entry name" value="Ig_7"/>
</dbReference>
<comment type="caution">
    <text evidence="2">The sequence shown here is derived from an EMBL/GenBank/DDBJ whole genome shotgun (WGS) entry which is preliminary data.</text>
</comment>
<dbReference type="InterPro" id="IPR022409">
    <property type="entry name" value="PKD/Chitinase_dom"/>
</dbReference>
<dbReference type="EMBL" id="JBELPZ010000006">
    <property type="protein sequence ID" value="MFL9844307.1"/>
    <property type="molecule type" value="Genomic_DNA"/>
</dbReference>
<organism evidence="2 3">
    <name type="scientific">Flavobacterium rhizosphaerae</name>
    <dbReference type="NCBI Taxonomy" id="3163298"/>
    <lineage>
        <taxon>Bacteria</taxon>
        <taxon>Pseudomonadati</taxon>
        <taxon>Bacteroidota</taxon>
        <taxon>Flavobacteriia</taxon>
        <taxon>Flavobacteriales</taxon>
        <taxon>Flavobacteriaceae</taxon>
        <taxon>Flavobacterium</taxon>
    </lineage>
</organism>
<name>A0ABW8YXV2_9FLAO</name>
<evidence type="ECO:0000313" key="2">
    <source>
        <dbReference type="EMBL" id="MFL9844307.1"/>
    </source>
</evidence>
<feature type="domain" description="PKD/Chitinase" evidence="1">
    <location>
        <begin position="627"/>
        <end position="697"/>
    </location>
</feature>
<feature type="domain" description="PKD/Chitinase" evidence="1">
    <location>
        <begin position="1349"/>
        <end position="1415"/>
    </location>
</feature>
<dbReference type="Pfam" id="PF19081">
    <property type="entry name" value="Ig_7"/>
    <property type="match status" value="5"/>
</dbReference>
<evidence type="ECO:0000313" key="3">
    <source>
        <dbReference type="Proteomes" id="UP001629156"/>
    </source>
</evidence>
<keyword evidence="3" id="KW-1185">Reference proteome</keyword>
<reference evidence="2 3" key="1">
    <citation type="submission" date="2024-06" db="EMBL/GenBank/DDBJ databases">
        <authorList>
            <person name="Kaempfer P."/>
            <person name="Viver T."/>
        </authorList>
    </citation>
    <scope>NUCLEOTIDE SEQUENCE [LARGE SCALE GENOMIC DNA]</scope>
    <source>
        <strain evidence="2 3">ST-119</strain>
    </source>
</reference>
<feature type="domain" description="PKD/Chitinase" evidence="1">
    <location>
        <begin position="1191"/>
        <end position="1257"/>
    </location>
</feature>
<feature type="domain" description="PKD/Chitinase" evidence="1">
    <location>
        <begin position="1575"/>
        <end position="1645"/>
    </location>
</feature>
<feature type="domain" description="PKD/Chitinase" evidence="1">
    <location>
        <begin position="221"/>
        <end position="294"/>
    </location>
</feature>
<proteinExistence type="predicted"/>
<accession>A0ABW8YXV2</accession>
<dbReference type="InterPro" id="IPR025667">
    <property type="entry name" value="SprB_repeat"/>
</dbReference>
<feature type="non-terminal residue" evidence="2">
    <location>
        <position position="2049"/>
    </location>
</feature>
<evidence type="ECO:0000259" key="1">
    <source>
        <dbReference type="SMART" id="SM00089"/>
    </source>
</evidence>
<dbReference type="SMART" id="SM00089">
    <property type="entry name" value="PKD"/>
    <property type="match status" value="7"/>
</dbReference>
<protein>
    <recommendedName>
        <fullName evidence="1">PKD/Chitinase domain-containing protein</fullName>
    </recommendedName>
</protein>
<dbReference type="Pfam" id="PF13573">
    <property type="entry name" value="SprB"/>
    <property type="match status" value="18"/>
</dbReference>
<feature type="domain" description="PKD/Chitinase" evidence="1">
    <location>
        <begin position="867"/>
        <end position="935"/>
    </location>
</feature>
<gene>
    <name evidence="2" type="ORF">ABS766_07745</name>
</gene>
<dbReference type="Proteomes" id="UP001629156">
    <property type="component" value="Unassembled WGS sequence"/>
</dbReference>
<sequence length="2049" mass="203202">MKMYLYSMFWYPKLFSKRMVQLLIPLLLFIGVDMYSQAPADENFGNALIGPFANTISIGGWTFTGTGGSHAIANSTQAITPLNTDEGANDYSLFMNVYGQGVVEYFMSSTSGNEFALQSFDVSANPGGSTSFTIEGLKDGSTVTPVVTINLGSSSSSGGATYTYTNTAASLGPYGVLSFGSEYQNIDQVKFVFSGVNQFYLDNIDAEPAITGPSCTMTASITSQTNIACNGGATGSLTVAPTGGASPYSYLWNDSAAQATATATGLSAGAYSVTITDANGCTATATATITQPSAALNLTPASQTNIACNGGSTGAATVNAATGGTGPYTYNWTPGNPAGDGTTSVTGLSAGTWTVTVTDANGCTASQNFTITQPPALNLTPASQTNIACNGGSTGAATVNAATGGTGSYTYNWTPGNPAGDGTTSVTGLSAGTWTVTVTDANGCTASQNFTITQPAAALNLTPASQTNIACNGGSTGAATVNAATGGTGPYTYNWTPGNPAGDGTTSVTGLSAGTWTVTVTDANGCTASQNFTITQPPALNLTPASQTNIACNGGSTGAATVNAATGGTGPYTYNWTPGNPTGDGTTSVTGLSAGTWTVTVTDANGCTASQNFTITQPATALVASAVVDANVSCNGGSNGSATVTATGGTSPYTYEWNNNATTASITGVAAGTYTVTVTDANGCTATASVTITEPAILTASAVVDSNVSCNGGTTGAATINLTGGTAPFEYAIYNATYVGVPDSSLAVSGLPAGTYPVTVTDANGCTATTSVTIVEPIALTASAVVDANVSCNGGTTGAATINLTGGTAPFEYVIYNGTYVGVPDSSLAVSGLPAGTYPVTVTDANGCTATTSVTISEPTMLTASAVVDANISCNGGSNGSATVTATGGTSPYSYEWSNNATTPSITGVAAGTYTVTITDVNGCTATASVTITEPAMLTASAVVDANVSCNGGTTGSATINLTGGTAPFEYVIYNATYVDVPDSSLAVSGLPAGTYPVTVTDANGCTATTSVTIVEPITLTASAVVDANVSCNGGTTGAATINLTGGTAPFEYAIYNATYVGVPDSSLGVTGLPAGTYPVTITDANGCTATTSVTITEPAMLTASAVVDANISCNGGTNGAATINLTGGTAPFEYIIDNTTYSNITDSSLTVSGLAAGTYPVAITDGNGCTTTTTVTITEPTALMVSGMVDANVSCNGESDGSATATVTGGTSSYTYVWSNSATTASISGVAAGTYTVTVTDANGCTATTSVTISEPAVLTASTVVNANVSCNGGTTGSATINLTGGTAPFEYTINNTTYVGVPDSSLTVLGLAEGTYPINVTDANGCTTTTSVTITEPTALMVSGMVDANVSCNGESNGSATVTATGGTSPYTYAWSNSATTASITGVAEGTYTVTVTDVNGCTATTSVTITEPGVLTASGVVNSNISCNGGANGSATVIVTGGTTPYSYEWDNSATTASIAGVAAGTYNVMVTDANGCTTTTSVTITEPTALVVSGMVDTNVSCNGGSNGSATVTATGGTSPYTYAWSNSATTASIEGVAEGTYTVTVTDAKGCTATTSVTITEPTVLMASTVVNSNVTCFGGSEGGATVNVTGGVAPYTYLWSNTATTASIGNVAAGTYTVTVTDVNGCTATASATITEPALVLPPTADAQVFCNSGEVSELVANGTDVLWYADETGGAPLTSDTALATGTYYATQTVGGCESPSRTAVSVTVNLTPEPVTPAQTFCMSATVADLMSSGTDVQWYADATGGDALSDDIALSTGTYYVSQTLNECESSRAAVSITVNVTPAPGAEAQTFCNSATVSELMADGTALKWYAVPTGGAPLMGNTTLSTGIYYVSQTLNNCEGPRTTVNVAVNVTPAPAAVAQAFCNNATVAELMAEGTGIKWYADATGGTALDSDVALINGTTYYASQTIDECESITRTAVAVTINITPAPIALDQTLCGGTTVADLMATGMGIKWYTDATGGTALAADTALAAGTYYASQTVDGCESDARTTVVVTLNITPEPVADAQTFCNEATVSDLMATGTDVMWYADETGGSPLA</sequence>